<sequence>MAKKVDEVNKRILEMLSERKVKRGDIPLVEKILNKNRPPPLPKLKGL</sequence>
<reference evidence="1" key="1">
    <citation type="journal article" date="2015" name="Nature">
        <title>Complex archaea that bridge the gap between prokaryotes and eukaryotes.</title>
        <authorList>
            <person name="Spang A."/>
            <person name="Saw J.H."/>
            <person name="Jorgensen S.L."/>
            <person name="Zaremba-Niedzwiedzka K."/>
            <person name="Martijn J."/>
            <person name="Lind A.E."/>
            <person name="van Eijk R."/>
            <person name="Schleper C."/>
            <person name="Guy L."/>
            <person name="Ettema T.J."/>
        </authorList>
    </citation>
    <scope>NUCLEOTIDE SEQUENCE</scope>
</reference>
<comment type="caution">
    <text evidence="1">The sequence shown here is derived from an EMBL/GenBank/DDBJ whole genome shotgun (WGS) entry which is preliminary data.</text>
</comment>
<protein>
    <submittedName>
        <fullName evidence="1">Uncharacterized protein</fullName>
    </submittedName>
</protein>
<dbReference type="AlphaFoldDB" id="A0A0F9NZG5"/>
<name>A0A0F9NZG5_9ZZZZ</name>
<proteinExistence type="predicted"/>
<evidence type="ECO:0000313" key="1">
    <source>
        <dbReference type="EMBL" id="KKN17517.1"/>
    </source>
</evidence>
<organism evidence="1">
    <name type="scientific">marine sediment metagenome</name>
    <dbReference type="NCBI Taxonomy" id="412755"/>
    <lineage>
        <taxon>unclassified sequences</taxon>
        <taxon>metagenomes</taxon>
        <taxon>ecological metagenomes</taxon>
    </lineage>
</organism>
<accession>A0A0F9NZG5</accession>
<dbReference type="EMBL" id="LAZR01003511">
    <property type="protein sequence ID" value="KKN17517.1"/>
    <property type="molecule type" value="Genomic_DNA"/>
</dbReference>
<gene>
    <name evidence="1" type="ORF">LCGC14_0965020</name>
</gene>